<evidence type="ECO:0000256" key="2">
    <source>
        <dbReference type="ARBA" id="ARBA00023015"/>
    </source>
</evidence>
<evidence type="ECO:0000256" key="1">
    <source>
        <dbReference type="ARBA" id="ARBA00022491"/>
    </source>
</evidence>
<name>A0A2M8W2T6_9RHOB</name>
<proteinExistence type="predicted"/>
<protein>
    <recommendedName>
        <fullName evidence="6">Pyruvate dehydrogenase complex repressor</fullName>
    </recommendedName>
</protein>
<evidence type="ECO:0000256" key="4">
    <source>
        <dbReference type="ARBA" id="ARBA00023163"/>
    </source>
</evidence>
<dbReference type="SUPFAM" id="SSF46785">
    <property type="entry name" value="Winged helix' DNA-binding domain"/>
    <property type="match status" value="1"/>
</dbReference>
<evidence type="ECO:0000313" key="10">
    <source>
        <dbReference type="Proteomes" id="UP000228531"/>
    </source>
</evidence>
<dbReference type="Gene3D" id="1.20.120.530">
    <property type="entry name" value="GntR ligand-binding domain-like"/>
    <property type="match status" value="1"/>
</dbReference>
<organism evidence="9 10">
    <name type="scientific">Yoonia maricola</name>
    <dbReference type="NCBI Taxonomy" id="420999"/>
    <lineage>
        <taxon>Bacteria</taxon>
        <taxon>Pseudomonadati</taxon>
        <taxon>Pseudomonadota</taxon>
        <taxon>Alphaproteobacteria</taxon>
        <taxon>Rhodobacterales</taxon>
        <taxon>Paracoccaceae</taxon>
        <taxon>Yoonia</taxon>
    </lineage>
</organism>
<keyword evidence="3" id="KW-0238">DNA-binding</keyword>
<evidence type="ECO:0000256" key="5">
    <source>
        <dbReference type="ARBA" id="ARBA00037357"/>
    </source>
</evidence>
<keyword evidence="2" id="KW-0805">Transcription regulation</keyword>
<dbReference type="PROSITE" id="PS50949">
    <property type="entry name" value="HTH_GNTR"/>
    <property type="match status" value="1"/>
</dbReference>
<accession>A0A2M8W2T6</accession>
<dbReference type="SMART" id="SM00895">
    <property type="entry name" value="FCD"/>
    <property type="match status" value="1"/>
</dbReference>
<comment type="caution">
    <text evidence="9">The sequence shown here is derived from an EMBL/GenBank/DDBJ whole genome shotgun (WGS) entry which is preliminary data.</text>
</comment>
<dbReference type="InterPro" id="IPR011711">
    <property type="entry name" value="GntR_C"/>
</dbReference>
<dbReference type="CDD" id="cd07377">
    <property type="entry name" value="WHTH_GntR"/>
    <property type="match status" value="1"/>
</dbReference>
<dbReference type="Gene3D" id="1.10.10.10">
    <property type="entry name" value="Winged helix-like DNA-binding domain superfamily/Winged helix DNA-binding domain"/>
    <property type="match status" value="1"/>
</dbReference>
<dbReference type="PANTHER" id="PTHR43537:SF34">
    <property type="entry name" value="PYRUVATE DEHYDROGENASE COMPLEX REPRESSOR"/>
    <property type="match status" value="1"/>
</dbReference>
<dbReference type="InterPro" id="IPR036388">
    <property type="entry name" value="WH-like_DNA-bd_sf"/>
</dbReference>
<comment type="function">
    <text evidence="5">Transcriptional repressor for the pyruvate dehydrogenase complex genes aceEF and lpd.</text>
</comment>
<dbReference type="EMBL" id="PGTY01000003">
    <property type="protein sequence ID" value="PJI85233.1"/>
    <property type="molecule type" value="Genomic_DNA"/>
</dbReference>
<dbReference type="Pfam" id="PF07729">
    <property type="entry name" value="FCD"/>
    <property type="match status" value="1"/>
</dbReference>
<dbReference type="InterPro" id="IPR000524">
    <property type="entry name" value="Tscrpt_reg_HTH_GntR"/>
</dbReference>
<dbReference type="GO" id="GO:0003700">
    <property type="term" value="F:DNA-binding transcription factor activity"/>
    <property type="evidence" value="ECO:0007669"/>
    <property type="project" value="InterPro"/>
</dbReference>
<dbReference type="PANTHER" id="PTHR43537">
    <property type="entry name" value="TRANSCRIPTIONAL REGULATOR, GNTR FAMILY"/>
    <property type="match status" value="1"/>
</dbReference>
<evidence type="ECO:0000256" key="6">
    <source>
        <dbReference type="ARBA" id="ARBA00039592"/>
    </source>
</evidence>
<dbReference type="AlphaFoldDB" id="A0A2M8W2T6"/>
<dbReference type="GO" id="GO:0003677">
    <property type="term" value="F:DNA binding"/>
    <property type="evidence" value="ECO:0007669"/>
    <property type="project" value="UniProtKB-KW"/>
</dbReference>
<evidence type="ECO:0000259" key="8">
    <source>
        <dbReference type="PROSITE" id="PS50949"/>
    </source>
</evidence>
<sequence>MQPLFCCETPNLVISFDQYKAIRPMPFEPVQQEKLSHGVIRQIEGLILRGILRPGERLPSERELSERMSVSRPSLREALSDLQERGLLTSKAGAGVYIADVLGSAFAPALVTLFATHDEAVFDYISFRRDMEGLAAERAARLASDTDLKVINTIFEKMETAHQKRNPADEAHLDADFHLSIIEASHNIIMLHMMRSMYELLREGVFYNRTIMFKQRTTRDTLLDQHRVINDALQNRDPEGARKAVEAHLNFVEIALSDQQKSDRNEAFAQKRLEHEAGR</sequence>
<dbReference type="SUPFAM" id="SSF48008">
    <property type="entry name" value="GntR ligand-binding domain-like"/>
    <property type="match status" value="1"/>
</dbReference>
<dbReference type="Pfam" id="PF00392">
    <property type="entry name" value="GntR"/>
    <property type="match status" value="1"/>
</dbReference>
<dbReference type="PRINTS" id="PR00035">
    <property type="entry name" value="HTHGNTR"/>
</dbReference>
<dbReference type="InterPro" id="IPR008920">
    <property type="entry name" value="TF_FadR/GntR_C"/>
</dbReference>
<evidence type="ECO:0000313" key="9">
    <source>
        <dbReference type="EMBL" id="PJI85233.1"/>
    </source>
</evidence>
<dbReference type="InterPro" id="IPR036390">
    <property type="entry name" value="WH_DNA-bd_sf"/>
</dbReference>
<feature type="region of interest" description="Disordered" evidence="7">
    <location>
        <begin position="260"/>
        <end position="279"/>
    </location>
</feature>
<evidence type="ECO:0000256" key="3">
    <source>
        <dbReference type="ARBA" id="ARBA00023125"/>
    </source>
</evidence>
<keyword evidence="1" id="KW-0678">Repressor</keyword>
<keyword evidence="4" id="KW-0804">Transcription</keyword>
<evidence type="ECO:0000256" key="7">
    <source>
        <dbReference type="SAM" id="MobiDB-lite"/>
    </source>
</evidence>
<dbReference type="Proteomes" id="UP000228531">
    <property type="component" value="Unassembled WGS sequence"/>
</dbReference>
<dbReference type="SMART" id="SM00345">
    <property type="entry name" value="HTH_GNTR"/>
    <property type="match status" value="1"/>
</dbReference>
<feature type="domain" description="HTH gntR-type" evidence="8">
    <location>
        <begin position="33"/>
        <end position="101"/>
    </location>
</feature>
<gene>
    <name evidence="9" type="ORF">BC777_3233</name>
</gene>
<reference evidence="9 10" key="1">
    <citation type="submission" date="2017-11" db="EMBL/GenBank/DDBJ databases">
        <title>Genomic Encyclopedia of Archaeal and Bacterial Type Strains, Phase II (KMG-II): From Individual Species to Whole Genera.</title>
        <authorList>
            <person name="Goeker M."/>
        </authorList>
    </citation>
    <scope>NUCLEOTIDE SEQUENCE [LARGE SCALE GENOMIC DNA]</scope>
    <source>
        <strain evidence="9 10">DSM 29128</strain>
    </source>
</reference>
<keyword evidence="10" id="KW-1185">Reference proteome</keyword>